<sequence length="59" mass="6592">MATRDNGRPLPKFSELDDNPASAERYTVIFSKAMDEKKTYSATGNETPKNRGSKCKKPI</sequence>
<name>B9S6S1_RICCO</name>
<dbReference type="GO" id="GO:0005886">
    <property type="term" value="C:plasma membrane"/>
    <property type="evidence" value="ECO:0000318"/>
    <property type="project" value="GO_Central"/>
</dbReference>
<dbReference type="AlphaFoldDB" id="B9S6S1"/>
<proteinExistence type="predicted"/>
<dbReference type="STRING" id="3988.B9S6S1"/>
<dbReference type="Pfam" id="PF05627">
    <property type="entry name" value="AvrRpt-cleavage"/>
    <property type="match status" value="1"/>
</dbReference>
<evidence type="ECO:0000256" key="1">
    <source>
        <dbReference type="SAM" id="MobiDB-lite"/>
    </source>
</evidence>
<feature type="region of interest" description="Disordered" evidence="1">
    <location>
        <begin position="38"/>
        <end position="59"/>
    </location>
</feature>
<gene>
    <name evidence="3" type="ORF">RCOM_0872550</name>
</gene>
<evidence type="ECO:0000313" key="3">
    <source>
        <dbReference type="EMBL" id="EEF40677.1"/>
    </source>
</evidence>
<dbReference type="Proteomes" id="UP000008311">
    <property type="component" value="Unassembled WGS sequence"/>
</dbReference>
<feature type="region of interest" description="Disordered" evidence="1">
    <location>
        <begin position="1"/>
        <end position="21"/>
    </location>
</feature>
<accession>B9S6S1</accession>
<feature type="domain" description="RIN4 pathogenic type III effector avirulence factor Avr cleavage site" evidence="2">
    <location>
        <begin position="6"/>
        <end position="38"/>
    </location>
</feature>
<dbReference type="PANTHER" id="PTHR33159">
    <property type="entry name" value="RPM1-INTERACTING PROTEIN 4 (RIN4) FAMILY PROTEIN"/>
    <property type="match status" value="1"/>
</dbReference>
<dbReference type="InterPro" id="IPR040387">
    <property type="entry name" value="RIN4/NOI4"/>
</dbReference>
<dbReference type="PANTHER" id="PTHR33159:SF47">
    <property type="entry name" value="RIN4 PATHOGENIC TYPE III EFFECTOR AVIRULENCE FACTOR AVR CLEAVAGE SITE DOMAIN-CONTAINING PROTEIN"/>
    <property type="match status" value="1"/>
</dbReference>
<organism evidence="3 4">
    <name type="scientific">Ricinus communis</name>
    <name type="common">Castor bean</name>
    <dbReference type="NCBI Taxonomy" id="3988"/>
    <lineage>
        <taxon>Eukaryota</taxon>
        <taxon>Viridiplantae</taxon>
        <taxon>Streptophyta</taxon>
        <taxon>Embryophyta</taxon>
        <taxon>Tracheophyta</taxon>
        <taxon>Spermatophyta</taxon>
        <taxon>Magnoliopsida</taxon>
        <taxon>eudicotyledons</taxon>
        <taxon>Gunneridae</taxon>
        <taxon>Pentapetalae</taxon>
        <taxon>rosids</taxon>
        <taxon>fabids</taxon>
        <taxon>Malpighiales</taxon>
        <taxon>Euphorbiaceae</taxon>
        <taxon>Acalyphoideae</taxon>
        <taxon>Acalypheae</taxon>
        <taxon>Ricinus</taxon>
    </lineage>
</organism>
<dbReference type="InParanoid" id="B9S6S1"/>
<protein>
    <recommendedName>
        <fullName evidence="2">RIN4 pathogenic type III effector avirulence factor Avr cleavage site domain-containing protein</fullName>
    </recommendedName>
</protein>
<dbReference type="EMBL" id="EQ973882">
    <property type="protein sequence ID" value="EEF40677.1"/>
    <property type="molecule type" value="Genomic_DNA"/>
</dbReference>
<keyword evidence="4" id="KW-1185">Reference proteome</keyword>
<evidence type="ECO:0000259" key="2">
    <source>
        <dbReference type="Pfam" id="PF05627"/>
    </source>
</evidence>
<dbReference type="InterPro" id="IPR008700">
    <property type="entry name" value="TypeIII_avirulence_cleave"/>
</dbReference>
<reference evidence="4" key="1">
    <citation type="journal article" date="2010" name="Nat. Biotechnol.">
        <title>Draft genome sequence of the oilseed species Ricinus communis.</title>
        <authorList>
            <person name="Chan A.P."/>
            <person name="Crabtree J."/>
            <person name="Zhao Q."/>
            <person name="Lorenzi H."/>
            <person name="Orvis J."/>
            <person name="Puiu D."/>
            <person name="Melake-Berhan A."/>
            <person name="Jones K.M."/>
            <person name="Redman J."/>
            <person name="Chen G."/>
            <person name="Cahoon E.B."/>
            <person name="Gedil M."/>
            <person name="Stanke M."/>
            <person name="Haas B.J."/>
            <person name="Wortman J.R."/>
            <person name="Fraser-Liggett C.M."/>
            <person name="Ravel J."/>
            <person name="Rabinowicz P.D."/>
        </authorList>
    </citation>
    <scope>NUCLEOTIDE SEQUENCE [LARGE SCALE GENOMIC DNA]</scope>
    <source>
        <strain evidence="4">cv. Hale</strain>
    </source>
</reference>
<evidence type="ECO:0000313" key="4">
    <source>
        <dbReference type="Proteomes" id="UP000008311"/>
    </source>
</evidence>